<proteinExistence type="predicted"/>
<dbReference type="InterPro" id="IPR005174">
    <property type="entry name" value="KIB1-4_b-propeller"/>
</dbReference>
<dbReference type="InterPro" id="IPR011043">
    <property type="entry name" value="Gal_Oxase/kelch_b-propeller"/>
</dbReference>
<evidence type="ECO:0000259" key="1">
    <source>
        <dbReference type="Pfam" id="PF03478"/>
    </source>
</evidence>
<dbReference type="Proteomes" id="UP001140206">
    <property type="component" value="Chromosome 2"/>
</dbReference>
<dbReference type="EMBL" id="JAMFTS010000002">
    <property type="protein sequence ID" value="KAJ4786930.1"/>
    <property type="molecule type" value="Genomic_DNA"/>
</dbReference>
<keyword evidence="3" id="KW-1185">Reference proteome</keyword>
<organism evidence="2 3">
    <name type="scientific">Rhynchospora pubera</name>
    <dbReference type="NCBI Taxonomy" id="906938"/>
    <lineage>
        <taxon>Eukaryota</taxon>
        <taxon>Viridiplantae</taxon>
        <taxon>Streptophyta</taxon>
        <taxon>Embryophyta</taxon>
        <taxon>Tracheophyta</taxon>
        <taxon>Spermatophyta</taxon>
        <taxon>Magnoliopsida</taxon>
        <taxon>Liliopsida</taxon>
        <taxon>Poales</taxon>
        <taxon>Cyperaceae</taxon>
        <taxon>Cyperoideae</taxon>
        <taxon>Rhynchosporeae</taxon>
        <taxon>Rhynchospora</taxon>
    </lineage>
</organism>
<dbReference type="PANTHER" id="PTHR44259">
    <property type="entry name" value="OS07G0183000 PROTEIN-RELATED"/>
    <property type="match status" value="1"/>
</dbReference>
<dbReference type="SUPFAM" id="SSF50965">
    <property type="entry name" value="Galactose oxidase, central domain"/>
    <property type="match status" value="1"/>
</dbReference>
<dbReference type="Pfam" id="PF03478">
    <property type="entry name" value="Beta-prop_KIB1-4"/>
    <property type="match status" value="1"/>
</dbReference>
<reference evidence="2" key="1">
    <citation type="submission" date="2022-08" db="EMBL/GenBank/DDBJ databases">
        <authorList>
            <person name="Marques A."/>
        </authorList>
    </citation>
    <scope>NUCLEOTIDE SEQUENCE</scope>
    <source>
        <strain evidence="2">RhyPub2mFocal</strain>
        <tissue evidence="2">Leaves</tissue>
    </source>
</reference>
<comment type="caution">
    <text evidence="2">The sequence shown here is derived from an EMBL/GenBank/DDBJ whole genome shotgun (WGS) entry which is preliminary data.</text>
</comment>
<evidence type="ECO:0000313" key="3">
    <source>
        <dbReference type="Proteomes" id="UP001140206"/>
    </source>
</evidence>
<dbReference type="InterPro" id="IPR050942">
    <property type="entry name" value="F-box_BR-signaling"/>
</dbReference>
<dbReference type="AlphaFoldDB" id="A0AAV8F5P3"/>
<evidence type="ECO:0000313" key="2">
    <source>
        <dbReference type="EMBL" id="KAJ4786930.1"/>
    </source>
</evidence>
<accession>A0AAV8F5P3</accession>
<gene>
    <name evidence="2" type="ORF">LUZ62_038176</name>
</gene>
<feature type="domain" description="KIB1-4 beta-propeller" evidence="1">
    <location>
        <begin position="211"/>
        <end position="452"/>
    </location>
</feature>
<protein>
    <recommendedName>
        <fullName evidence="1">KIB1-4 beta-propeller domain-containing protein</fullName>
    </recommendedName>
</protein>
<name>A0AAV8F5P3_9POAL</name>
<sequence>MHEHSSEVVQALRTSRLQYFIALIIVRSQTPSLPAPPSHFVFLPVAAIRYKIRSEATKRARSTLHHSSDLSSSSVPSIQPLLFSQEFYLHEGRDPLKPPSLDLDAPLFLSVGHSTPCPYGRLRAPPVLLTMQRRKMRRDWSSLPDDVITVISTKTTTYSMYVHLRAVCTAWRRALPPHPRHLPPQIPWLLLPQNPPQSSSRVGRDDSRISFYDLSQSKTYRFELPFLRGKRIYGSSYGWLVLKHDYSVWLLNPITRRIIDLPPINKVPNGSSSLPRSKHPHQHCTQKVMLTCSPSERDCIVVACSAATTPNWELVFCRIGDTQWTGLKQRVLRKRLLDFTVHNNSVYTVNNNKEVLVYNLQTLATWTYPTPIKYCPARNQINLVVDGESDGPLVINSPEYLGYGKKDKFHVYKYIGNEWCRVMDIGKRMLFLTRDNCTILQFEEENGNKLYYEGESTGDLLTSTNDSYHIGIGRVNLKTNSNVTLETSPLAVCRDAIGSSSWFTPSLHLFSRSHNI</sequence>